<name>A0A8B7R5S4_HIPAR</name>
<dbReference type="CDD" id="cd06679">
    <property type="entry name" value="PDZ3_LNX1_2-like"/>
    <property type="match status" value="1"/>
</dbReference>
<dbReference type="FunFam" id="2.30.42.10:FF:000164">
    <property type="entry name" value="Ligand of numb-protein X 2"/>
    <property type="match status" value="1"/>
</dbReference>
<feature type="domain" description="RING-type" evidence="20">
    <location>
        <begin position="52"/>
        <end position="90"/>
    </location>
</feature>
<dbReference type="FunFam" id="2.30.42.10:FF:000120">
    <property type="entry name" value="Ligand of numb-protein X 2"/>
    <property type="match status" value="1"/>
</dbReference>
<dbReference type="GeneID" id="109381793"/>
<dbReference type="SMART" id="SM00184">
    <property type="entry name" value="RING"/>
    <property type="match status" value="1"/>
</dbReference>
<dbReference type="InterPro" id="IPR001841">
    <property type="entry name" value="Znf_RING"/>
</dbReference>
<keyword evidence="7" id="KW-0808">Transferase</keyword>
<dbReference type="CDD" id="cd06678">
    <property type="entry name" value="PDZ2_LNX1_2-like"/>
    <property type="match status" value="1"/>
</dbReference>
<comment type="pathway">
    <text evidence="3">Protein modification; protein ubiquitination.</text>
</comment>
<keyword evidence="9" id="KW-0677">Repeat</keyword>
<dbReference type="GO" id="GO:0008270">
    <property type="term" value="F:zinc ion binding"/>
    <property type="evidence" value="ECO:0007669"/>
    <property type="project" value="UniProtKB-KW"/>
</dbReference>
<dbReference type="CTD" id="84708"/>
<dbReference type="FunFam" id="3.30.40.10:FF:000120">
    <property type="entry name" value="ligand of Numb protein X 2"/>
    <property type="match status" value="1"/>
</dbReference>
<dbReference type="GO" id="GO:0061630">
    <property type="term" value="F:ubiquitin protein ligase activity"/>
    <property type="evidence" value="ECO:0007669"/>
    <property type="project" value="UniProtKB-EC"/>
</dbReference>
<dbReference type="InterPro" id="IPR013083">
    <property type="entry name" value="Znf_RING/FYVE/PHD"/>
</dbReference>
<dbReference type="PROSITE" id="PS50089">
    <property type="entry name" value="ZF_RING_2"/>
    <property type="match status" value="1"/>
</dbReference>
<keyword evidence="5" id="KW-0963">Cytoplasm</keyword>
<evidence type="ECO:0000256" key="12">
    <source>
        <dbReference type="ARBA" id="ARBA00022833"/>
    </source>
</evidence>
<dbReference type="AlphaFoldDB" id="A0A8B7R5S4"/>
<proteinExistence type="predicted"/>
<dbReference type="SMART" id="SM00228">
    <property type="entry name" value="PDZ"/>
    <property type="match status" value="4"/>
</dbReference>
<dbReference type="Gene3D" id="2.30.42.10">
    <property type="match status" value="4"/>
</dbReference>
<protein>
    <recommendedName>
        <fullName evidence="15">E3 ubiquitin-protein ligase LNX</fullName>
        <ecNumber evidence="4">2.3.2.27</ecNumber>
    </recommendedName>
    <alternativeName>
        <fullName evidence="16">Numb-binding protein 1</fullName>
    </alternativeName>
    <alternativeName>
        <fullName evidence="17">RING-type E3 ubiquitin transferase LNX</fullName>
    </alternativeName>
</protein>
<keyword evidence="11" id="KW-0833">Ubl conjugation pathway</keyword>
<evidence type="ECO:0000256" key="6">
    <source>
        <dbReference type="ARBA" id="ARBA00022553"/>
    </source>
</evidence>
<sequence>MLSPQSTMSQPDPADDPDPSTAPLCVVCGQVHSPEENHFYTYTEDVDDDLICHICLQALLDPLDTPCGHTYCMLCLTNFLVEKDFCPVDRKPVVLQHCKKSSILVHKLLNKLLVTCPFTEHCTEVLQRCDLEHHFQTSCKGASHYGLTKDRKRRSQDGCPDGCASLTAMALSPEVSAAATISLMTDEPGLDNPAYVATAEDGQPANSPSDFGRSNRTRARPFERSSIRSRSFKKINRALSVLRRTKSGNVVANQADQGRENFENTTAPADGEITSIRINRVDPNESLSIRLVGGSETPLVHIIIQYIYRDGVIARDGRLLPGDIILKVNGMDISNVPHNYALRLLQQPCQVLRLTILREQKFRSRTNGQALDTYGPRDDSFHVILNKSSPEEQLGIKLVRKVDEPGVFIFNVLDGGVADRHGQLEENDRVLAINGHDLRYGSPESAAHLIQASERRVHLIVSRQVHQQSPDIFQEAGWSSNSNRSPGPGDRSNTSKPLHPAVTCHEKVVSVRKDPSESLGMTVAGGASHREWDLPIYVISVEPGGVISRDGRIKTGDILLNVNGTELTEVSRSEAVALLKSTSSSVVLKALEVKQCEPQEDSSSPTALDSNHNRAPPGDWSPSWVMWLKLPRYLYNCKDVILRRNTAGSLGFCIVGGYEEYNGNKPFFIKSIVEGTPAYNDGRIRCGDILLAVNGRSTSGMIHACLARMLKELKGKITLTIVSWPGTFL</sequence>
<dbReference type="InterPro" id="IPR051342">
    <property type="entry name" value="PDZ_scaffold"/>
</dbReference>
<feature type="region of interest" description="Disordered" evidence="19">
    <location>
        <begin position="192"/>
        <end position="226"/>
    </location>
</feature>
<feature type="compositionally biased region" description="Polar residues" evidence="19">
    <location>
        <begin position="204"/>
        <end position="214"/>
    </location>
</feature>
<accession>A0A8B7R5S4</accession>
<dbReference type="PROSITE" id="PS00518">
    <property type="entry name" value="ZF_RING_1"/>
    <property type="match status" value="1"/>
</dbReference>
<dbReference type="FunFam" id="2.30.42.10:FF:000081">
    <property type="entry name" value="Ligand of Numb protein X 2"/>
    <property type="match status" value="1"/>
</dbReference>
<evidence type="ECO:0000256" key="3">
    <source>
        <dbReference type="ARBA" id="ARBA00004906"/>
    </source>
</evidence>
<evidence type="ECO:0000256" key="15">
    <source>
        <dbReference type="ARBA" id="ARBA00073110"/>
    </source>
</evidence>
<gene>
    <name evidence="23" type="primary">LNX1</name>
</gene>
<dbReference type="OrthoDB" id="438726at2759"/>
<organism evidence="22 23">
    <name type="scientific">Hipposideros armiger</name>
    <name type="common">Great Himalayan leaf-nosed bat</name>
    <dbReference type="NCBI Taxonomy" id="186990"/>
    <lineage>
        <taxon>Eukaryota</taxon>
        <taxon>Metazoa</taxon>
        <taxon>Chordata</taxon>
        <taxon>Craniata</taxon>
        <taxon>Vertebrata</taxon>
        <taxon>Euteleostomi</taxon>
        <taxon>Mammalia</taxon>
        <taxon>Eutheria</taxon>
        <taxon>Laurasiatheria</taxon>
        <taxon>Chiroptera</taxon>
        <taxon>Yinpterochiroptera</taxon>
        <taxon>Rhinolophoidea</taxon>
        <taxon>Hipposideridae</taxon>
        <taxon>Hipposideros</taxon>
    </lineage>
</organism>
<feature type="domain" description="PDZ" evidence="21">
    <location>
        <begin position="275"/>
        <end position="360"/>
    </location>
</feature>
<evidence type="ECO:0000256" key="4">
    <source>
        <dbReference type="ARBA" id="ARBA00012483"/>
    </source>
</evidence>
<evidence type="ECO:0000256" key="14">
    <source>
        <dbReference type="ARBA" id="ARBA00056865"/>
    </source>
</evidence>
<dbReference type="Gene3D" id="3.30.40.10">
    <property type="entry name" value="Zinc/RING finger domain, C3HC4 (zinc finger)"/>
    <property type="match status" value="1"/>
</dbReference>
<dbReference type="GO" id="GO:0005737">
    <property type="term" value="C:cytoplasm"/>
    <property type="evidence" value="ECO:0007669"/>
    <property type="project" value="UniProtKB-SubCell"/>
</dbReference>
<evidence type="ECO:0000256" key="2">
    <source>
        <dbReference type="ARBA" id="ARBA00004496"/>
    </source>
</evidence>
<evidence type="ECO:0000256" key="17">
    <source>
        <dbReference type="ARBA" id="ARBA00080597"/>
    </source>
</evidence>
<evidence type="ECO:0000256" key="7">
    <source>
        <dbReference type="ARBA" id="ARBA00022679"/>
    </source>
</evidence>
<evidence type="ECO:0000256" key="18">
    <source>
        <dbReference type="PROSITE-ProRule" id="PRU00175"/>
    </source>
</evidence>
<dbReference type="CDD" id="cd06677">
    <property type="entry name" value="PDZ1_LNX1_2-like"/>
    <property type="match status" value="1"/>
</dbReference>
<dbReference type="InterPro" id="IPR001478">
    <property type="entry name" value="PDZ"/>
</dbReference>
<dbReference type="RefSeq" id="XP_019496351.1">
    <property type="nucleotide sequence ID" value="XM_019640806.1"/>
</dbReference>
<keyword evidence="10 18" id="KW-0863">Zinc-finger</keyword>
<dbReference type="Pfam" id="PF00595">
    <property type="entry name" value="PDZ"/>
    <property type="match status" value="4"/>
</dbReference>
<evidence type="ECO:0000256" key="8">
    <source>
        <dbReference type="ARBA" id="ARBA00022723"/>
    </source>
</evidence>
<dbReference type="Proteomes" id="UP000694851">
    <property type="component" value="Unplaced"/>
</dbReference>
<dbReference type="PANTHER" id="PTHR19964">
    <property type="entry name" value="MULTIPLE PDZ DOMAIN PROTEIN"/>
    <property type="match status" value="1"/>
</dbReference>
<dbReference type="PANTHER" id="PTHR19964:SF14">
    <property type="entry name" value="E3 UBIQUITIN-PROTEIN LIGASE LNX"/>
    <property type="match status" value="1"/>
</dbReference>
<evidence type="ECO:0000256" key="16">
    <source>
        <dbReference type="ARBA" id="ARBA00079000"/>
    </source>
</evidence>
<dbReference type="Pfam" id="PF13920">
    <property type="entry name" value="zf-C3HC4_3"/>
    <property type="match status" value="1"/>
</dbReference>
<dbReference type="GO" id="GO:0006511">
    <property type="term" value="P:ubiquitin-dependent protein catabolic process"/>
    <property type="evidence" value="ECO:0007669"/>
    <property type="project" value="TreeGrafter"/>
</dbReference>
<dbReference type="InterPro" id="IPR017907">
    <property type="entry name" value="Znf_RING_CS"/>
</dbReference>
<dbReference type="CDD" id="cd16779">
    <property type="entry name" value="mRING-HC-C3HC3D_LNX1"/>
    <property type="match status" value="1"/>
</dbReference>
<evidence type="ECO:0000313" key="23">
    <source>
        <dbReference type="RefSeq" id="XP_019496351.1"/>
    </source>
</evidence>
<dbReference type="SUPFAM" id="SSF57850">
    <property type="entry name" value="RING/U-box"/>
    <property type="match status" value="1"/>
</dbReference>
<evidence type="ECO:0000259" key="21">
    <source>
        <dbReference type="PROSITE" id="PS50106"/>
    </source>
</evidence>
<keyword evidence="22" id="KW-1185">Reference proteome</keyword>
<evidence type="ECO:0000256" key="11">
    <source>
        <dbReference type="ARBA" id="ARBA00022786"/>
    </source>
</evidence>
<evidence type="ECO:0000256" key="13">
    <source>
        <dbReference type="ARBA" id="ARBA00055799"/>
    </source>
</evidence>
<dbReference type="EC" id="2.3.2.27" evidence="4"/>
<reference evidence="23" key="1">
    <citation type="submission" date="2025-08" db="UniProtKB">
        <authorList>
            <consortium name="RefSeq"/>
        </authorList>
    </citation>
    <scope>IDENTIFICATION</scope>
    <source>
        <tissue evidence="23">Muscle</tissue>
    </source>
</reference>
<dbReference type="FunFam" id="2.30.42.10:FF:000198">
    <property type="entry name" value="E3 ubiquitin-protein ligase LNX isoform X1"/>
    <property type="match status" value="1"/>
</dbReference>
<keyword evidence="6" id="KW-0597">Phosphoprotein</keyword>
<dbReference type="SUPFAM" id="SSF50156">
    <property type="entry name" value="PDZ domain-like"/>
    <property type="match status" value="4"/>
</dbReference>
<comment type="catalytic activity">
    <reaction evidence="1">
        <text>S-ubiquitinyl-[E2 ubiquitin-conjugating enzyme]-L-cysteine + [acceptor protein]-L-lysine = [E2 ubiquitin-conjugating enzyme]-L-cysteine + N(6)-ubiquitinyl-[acceptor protein]-L-lysine.</text>
        <dbReference type="EC" id="2.3.2.27"/>
    </reaction>
</comment>
<comment type="function">
    <text evidence="13">E3 ubiquitin-protein ligase that mediates ubiquitination and subsequent proteasomal degradation of NUMB. E3 ubiquitin ligases accept ubiquitin from an E2 ubiquitin-conjugating enzyme in the form of a thioester and then directly transfers the ubiquitin to targeted substrates. Mediates ubiquitination of isoform p66 and isoform p72 of NUMB, but not that of isoform p71 or isoform p65.</text>
</comment>
<keyword evidence="12" id="KW-0862">Zinc</keyword>
<feature type="domain" description="PDZ" evidence="21">
    <location>
        <begin position="639"/>
        <end position="725"/>
    </location>
</feature>
<feature type="compositionally biased region" description="Polar residues" evidence="19">
    <location>
        <begin position="471"/>
        <end position="496"/>
    </location>
</feature>
<evidence type="ECO:0000256" key="9">
    <source>
        <dbReference type="ARBA" id="ARBA00022737"/>
    </source>
</evidence>
<evidence type="ECO:0000256" key="1">
    <source>
        <dbReference type="ARBA" id="ARBA00000900"/>
    </source>
</evidence>
<dbReference type="GO" id="GO:0030165">
    <property type="term" value="F:PDZ domain binding"/>
    <property type="evidence" value="ECO:0007669"/>
    <property type="project" value="UniProtKB-ARBA"/>
</dbReference>
<comment type="function">
    <text evidence="14">Isoform 2 provides an endocytic scaffold for IGSF5/JAM4.</text>
</comment>
<evidence type="ECO:0000256" key="10">
    <source>
        <dbReference type="ARBA" id="ARBA00022771"/>
    </source>
</evidence>
<dbReference type="CDD" id="cd06680">
    <property type="entry name" value="PDZ4_LNX1_2-like"/>
    <property type="match status" value="1"/>
</dbReference>
<dbReference type="GO" id="GO:0007399">
    <property type="term" value="P:nervous system development"/>
    <property type="evidence" value="ECO:0007669"/>
    <property type="project" value="UniProtKB-ARBA"/>
</dbReference>
<dbReference type="InterPro" id="IPR036034">
    <property type="entry name" value="PDZ_sf"/>
</dbReference>
<feature type="domain" description="PDZ" evidence="21">
    <location>
        <begin position="508"/>
        <end position="594"/>
    </location>
</feature>
<feature type="domain" description="PDZ" evidence="21">
    <location>
        <begin position="382"/>
        <end position="465"/>
    </location>
</feature>
<comment type="subcellular location">
    <subcellularLocation>
        <location evidence="2">Cytoplasm</location>
    </subcellularLocation>
</comment>
<keyword evidence="8" id="KW-0479">Metal-binding</keyword>
<evidence type="ECO:0000256" key="5">
    <source>
        <dbReference type="ARBA" id="ARBA00022490"/>
    </source>
</evidence>
<evidence type="ECO:0000259" key="20">
    <source>
        <dbReference type="PROSITE" id="PS50089"/>
    </source>
</evidence>
<feature type="region of interest" description="Disordered" evidence="19">
    <location>
        <begin position="471"/>
        <end position="500"/>
    </location>
</feature>
<evidence type="ECO:0000313" key="22">
    <source>
        <dbReference type="Proteomes" id="UP000694851"/>
    </source>
</evidence>
<dbReference type="GO" id="GO:0042802">
    <property type="term" value="F:identical protein binding"/>
    <property type="evidence" value="ECO:0007669"/>
    <property type="project" value="UniProtKB-ARBA"/>
</dbReference>
<dbReference type="PROSITE" id="PS50106">
    <property type="entry name" value="PDZ"/>
    <property type="match status" value="4"/>
</dbReference>
<evidence type="ECO:0000256" key="19">
    <source>
        <dbReference type="SAM" id="MobiDB-lite"/>
    </source>
</evidence>